<dbReference type="Proteomes" id="UP000471364">
    <property type="component" value="Unassembled WGS sequence"/>
</dbReference>
<dbReference type="RefSeq" id="WP_151013300.1">
    <property type="nucleotide sequence ID" value="NZ_CBDRJA010000012.1"/>
</dbReference>
<keyword evidence="3" id="KW-1185">Reference proteome</keyword>
<dbReference type="EMBL" id="WAAR01000066">
    <property type="protein sequence ID" value="KAB1111963.1"/>
    <property type="molecule type" value="Genomic_DNA"/>
</dbReference>
<evidence type="ECO:0000256" key="1">
    <source>
        <dbReference type="SAM" id="MobiDB-lite"/>
    </source>
</evidence>
<organism evidence="2 3">
    <name type="scientific">Micromonospora aurantiaca</name>
    <name type="common">nom. illeg.</name>
    <dbReference type="NCBI Taxonomy" id="47850"/>
    <lineage>
        <taxon>Bacteria</taxon>
        <taxon>Bacillati</taxon>
        <taxon>Actinomycetota</taxon>
        <taxon>Actinomycetes</taxon>
        <taxon>Micromonosporales</taxon>
        <taxon>Micromonosporaceae</taxon>
        <taxon>Micromonospora</taxon>
    </lineage>
</organism>
<proteinExistence type="predicted"/>
<name>A0ABQ6UFM6_9ACTN</name>
<reference evidence="2 3" key="1">
    <citation type="submission" date="2019-09" db="EMBL/GenBank/DDBJ databases">
        <title>High taxonomic diversity of Micromonospora strains isolated from Medicago sativa nodules in different geographical locations.</title>
        <authorList>
            <person name="Martinez-Hidalgo P."/>
            <person name="Flores-Felix J.D."/>
            <person name="Velazquez E."/>
            <person name="Brau L."/>
            <person name="Trujillo M.E."/>
            <person name="Martinez-Molina E."/>
        </authorList>
    </citation>
    <scope>NUCLEOTIDE SEQUENCE [LARGE SCALE GENOMIC DNA]</scope>
    <source>
        <strain evidence="2 3">ALFB5</strain>
    </source>
</reference>
<feature type="compositionally biased region" description="Low complexity" evidence="1">
    <location>
        <begin position="127"/>
        <end position="160"/>
    </location>
</feature>
<accession>A0ABQ6UFM6</accession>
<feature type="compositionally biased region" description="Basic and acidic residues" evidence="1">
    <location>
        <begin position="92"/>
        <end position="110"/>
    </location>
</feature>
<evidence type="ECO:0000313" key="3">
    <source>
        <dbReference type="Proteomes" id="UP000471364"/>
    </source>
</evidence>
<feature type="region of interest" description="Disordered" evidence="1">
    <location>
        <begin position="84"/>
        <end position="160"/>
    </location>
</feature>
<evidence type="ECO:0000313" key="2">
    <source>
        <dbReference type="EMBL" id="KAB1111963.1"/>
    </source>
</evidence>
<protein>
    <submittedName>
        <fullName evidence="2">Uncharacterized protein</fullName>
    </submittedName>
</protein>
<gene>
    <name evidence="2" type="ORF">F6X54_15930</name>
</gene>
<sequence>MTFPGIEHDPQAPQVNPDLLAIEELRKAREAEYSVWVAVQNIPWGTVLAATPGTAVPTSTVQRLKWDELGYVVKRTSKAGREVLERTGAATTEERERWAAEDKAAAEKKTATAASTTRTRTPRRRSTASTAAEASTASTAPDQTTTTATDATADTEGGDS</sequence>
<comment type="caution">
    <text evidence="2">The sequence shown here is derived from an EMBL/GenBank/DDBJ whole genome shotgun (WGS) entry which is preliminary data.</text>
</comment>